<evidence type="ECO:0000313" key="2">
    <source>
        <dbReference type="EMBL" id="SDJ07939.1"/>
    </source>
</evidence>
<dbReference type="Proteomes" id="UP000199050">
    <property type="component" value="Unassembled WGS sequence"/>
</dbReference>
<dbReference type="EMBL" id="FNDX01000011">
    <property type="protein sequence ID" value="SDJ07939.1"/>
    <property type="molecule type" value="Genomic_DNA"/>
</dbReference>
<sequence length="297" mass="33696">MSADKGLQKKLLKAALGEVESLRLKRQRKYSLQPHPALKRFTQQELNDEACQTYKNLLVGRSQRLPDRETMLRIAEYLECTFDERNELLAAAGYLPVQPDMHGELVEQELGIARQLLNTLGMPAMLVAPTLEIKGANELFTDLFDLSPEAISANEINLMDFHFSAELPVRSRATFSKDAYAQWEAHAINGLHAFRRNHLLSRYDDWYQKLLQRLHLHGGEKYWGIRNDDTKPGEPLYRSVLARVKGTNDLVPIRYKQIYLSAGSGRFPGIGVFLPADEAARHVFASIGSSADYSRLI</sequence>
<protein>
    <recommendedName>
        <fullName evidence="1">MmyB-like transcription regulator ligand binding domain-containing protein</fullName>
    </recommendedName>
</protein>
<dbReference type="Pfam" id="PF17765">
    <property type="entry name" value="MLTR_LBD"/>
    <property type="match status" value="1"/>
</dbReference>
<reference evidence="3" key="1">
    <citation type="submission" date="2016-10" db="EMBL/GenBank/DDBJ databases">
        <authorList>
            <person name="Varghese N."/>
            <person name="Submissions S."/>
        </authorList>
    </citation>
    <scope>NUCLEOTIDE SEQUENCE [LARGE SCALE GENOMIC DNA]</scope>
    <source>
        <strain evidence="3">CGMCC 1.11012</strain>
    </source>
</reference>
<organism evidence="2 3">
    <name type="scientific">Paenibacillus typhae</name>
    <dbReference type="NCBI Taxonomy" id="1174501"/>
    <lineage>
        <taxon>Bacteria</taxon>
        <taxon>Bacillati</taxon>
        <taxon>Bacillota</taxon>
        <taxon>Bacilli</taxon>
        <taxon>Bacillales</taxon>
        <taxon>Paenibacillaceae</taxon>
        <taxon>Paenibacillus</taxon>
    </lineage>
</organism>
<dbReference type="PANTHER" id="PTHR35010">
    <property type="entry name" value="BLL4672 PROTEIN-RELATED"/>
    <property type="match status" value="1"/>
</dbReference>
<dbReference type="STRING" id="1174501.SAMN05216192_111129"/>
<dbReference type="RefSeq" id="WP_090714519.1">
    <property type="nucleotide sequence ID" value="NZ_FNDX01000011.1"/>
</dbReference>
<accession>A0A1G8QT62</accession>
<dbReference type="PANTHER" id="PTHR35010:SF3">
    <property type="entry name" value="BLL4873 PROTEIN"/>
    <property type="match status" value="1"/>
</dbReference>
<proteinExistence type="predicted"/>
<name>A0A1G8QT62_9BACL</name>
<gene>
    <name evidence="2" type="ORF">SAMN05216192_111129</name>
</gene>
<evidence type="ECO:0000313" key="3">
    <source>
        <dbReference type="Proteomes" id="UP000199050"/>
    </source>
</evidence>
<dbReference type="InterPro" id="IPR041413">
    <property type="entry name" value="MLTR_LBD"/>
</dbReference>
<evidence type="ECO:0000259" key="1">
    <source>
        <dbReference type="Pfam" id="PF17765"/>
    </source>
</evidence>
<dbReference type="Gene3D" id="3.30.450.180">
    <property type="match status" value="1"/>
</dbReference>
<keyword evidence="3" id="KW-1185">Reference proteome</keyword>
<feature type="domain" description="MmyB-like transcription regulator ligand binding" evidence="1">
    <location>
        <begin position="114"/>
        <end position="217"/>
    </location>
</feature>
<dbReference type="AlphaFoldDB" id="A0A1G8QT62"/>
<dbReference type="OrthoDB" id="2959414at2"/>